<accession>A0A3S3YXC8</accession>
<keyword evidence="1" id="KW-0472">Membrane</keyword>
<reference evidence="2 3" key="1">
    <citation type="submission" date="2019-01" db="EMBL/GenBank/DDBJ databases">
        <title>Mucilaginibacter antarcticum sp. nov., isolated from antarctic soil.</title>
        <authorList>
            <person name="Yan Y.-Q."/>
            <person name="Du Z.-J."/>
        </authorList>
    </citation>
    <scope>NUCLEOTIDE SEQUENCE [LARGE SCALE GENOMIC DNA]</scope>
    <source>
        <strain evidence="2 3">F01003</strain>
    </source>
</reference>
<keyword evidence="3" id="KW-1185">Reference proteome</keyword>
<comment type="caution">
    <text evidence="2">The sequence shown here is derived from an EMBL/GenBank/DDBJ whole genome shotgun (WGS) entry which is preliminary data.</text>
</comment>
<dbReference type="RefSeq" id="WP_128533992.1">
    <property type="nucleotide sequence ID" value="NZ_SBIW01000004.1"/>
</dbReference>
<dbReference type="OrthoDB" id="954452at2"/>
<sequence>MKDKDEFLKEMENLQVPSADPSAHHQNSVKIAIMNANRSAALGTWLIAVPCYFLFRVFMYYYSHGQRNWFEAMFNIIIRLDDNPWLDFLAPIVLIIMPIGCIIINVLSITRVQYKAVDEARKYKEFSFTIRIRWWNVLLIVLSLLTSALFIAFAMTENISITK</sequence>
<dbReference type="AlphaFoldDB" id="A0A3S3YXC8"/>
<dbReference type="EMBL" id="SBIW01000004">
    <property type="protein sequence ID" value="RWY52406.1"/>
    <property type="molecule type" value="Genomic_DNA"/>
</dbReference>
<feature type="transmembrane region" description="Helical" evidence="1">
    <location>
        <begin position="40"/>
        <end position="62"/>
    </location>
</feature>
<gene>
    <name evidence="2" type="ORF">EPL05_10885</name>
</gene>
<keyword evidence="1" id="KW-0812">Transmembrane</keyword>
<proteinExistence type="predicted"/>
<feature type="transmembrane region" description="Helical" evidence="1">
    <location>
        <begin position="134"/>
        <end position="155"/>
    </location>
</feature>
<protein>
    <submittedName>
        <fullName evidence="2">Uncharacterized protein</fullName>
    </submittedName>
</protein>
<keyword evidence="1" id="KW-1133">Transmembrane helix</keyword>
<dbReference type="Proteomes" id="UP000286701">
    <property type="component" value="Unassembled WGS sequence"/>
</dbReference>
<name>A0A3S3YXC8_9SPHI</name>
<evidence type="ECO:0000256" key="1">
    <source>
        <dbReference type="SAM" id="Phobius"/>
    </source>
</evidence>
<evidence type="ECO:0000313" key="3">
    <source>
        <dbReference type="Proteomes" id="UP000286701"/>
    </source>
</evidence>
<organism evidence="2 3">
    <name type="scientific">Mucilaginibacter gilvus</name>
    <dbReference type="NCBI Taxonomy" id="2305909"/>
    <lineage>
        <taxon>Bacteria</taxon>
        <taxon>Pseudomonadati</taxon>
        <taxon>Bacteroidota</taxon>
        <taxon>Sphingobacteriia</taxon>
        <taxon>Sphingobacteriales</taxon>
        <taxon>Sphingobacteriaceae</taxon>
        <taxon>Mucilaginibacter</taxon>
    </lineage>
</organism>
<feature type="transmembrane region" description="Helical" evidence="1">
    <location>
        <begin position="88"/>
        <end position="114"/>
    </location>
</feature>
<evidence type="ECO:0000313" key="2">
    <source>
        <dbReference type="EMBL" id="RWY52406.1"/>
    </source>
</evidence>